<dbReference type="InterPro" id="IPR058998">
    <property type="entry name" value="YycE-like_N"/>
</dbReference>
<organism evidence="1 2">
    <name type="scientific">Mycolicibacterium confluentis</name>
    <dbReference type="NCBI Taxonomy" id="28047"/>
    <lineage>
        <taxon>Bacteria</taxon>
        <taxon>Bacillati</taxon>
        <taxon>Actinomycetota</taxon>
        <taxon>Actinomycetes</taxon>
        <taxon>Mycobacteriales</taxon>
        <taxon>Mycobacteriaceae</taxon>
        <taxon>Mycolicibacterium</taxon>
    </lineage>
</organism>
<proteinExistence type="predicted"/>
<dbReference type="Pfam" id="PF22659">
    <property type="entry name" value="YycE-like_C"/>
    <property type="match status" value="1"/>
</dbReference>
<dbReference type="EMBL" id="AP022612">
    <property type="protein sequence ID" value="BBZ33411.1"/>
    <property type="molecule type" value="Genomic_DNA"/>
</dbReference>
<evidence type="ECO:0000313" key="2">
    <source>
        <dbReference type="Proteomes" id="UP000466931"/>
    </source>
</evidence>
<dbReference type="InterPro" id="IPR037523">
    <property type="entry name" value="VOC_core"/>
</dbReference>
<dbReference type="CDD" id="cd06587">
    <property type="entry name" value="VOC"/>
    <property type="match status" value="1"/>
</dbReference>
<dbReference type="PROSITE" id="PS51819">
    <property type="entry name" value="VOC"/>
    <property type="match status" value="1"/>
</dbReference>
<evidence type="ECO:0000313" key="1">
    <source>
        <dbReference type="EMBL" id="BBZ33411.1"/>
    </source>
</evidence>
<dbReference type="AlphaFoldDB" id="A0A7I7XWE9"/>
<dbReference type="Pfam" id="PF22658">
    <property type="entry name" value="YycE-like_N"/>
    <property type="match status" value="1"/>
</dbReference>
<reference evidence="1" key="1">
    <citation type="journal article" date="2019" name="Emerg. Microbes Infect.">
        <title>Comprehensive subspecies identification of 175 nontuberculous mycobacteria species based on 7547 genomic profiles.</title>
        <authorList>
            <person name="Matsumoto Y."/>
            <person name="Kinjo T."/>
            <person name="Motooka D."/>
            <person name="Nabeya D."/>
            <person name="Jung N."/>
            <person name="Uechi K."/>
            <person name="Horii T."/>
            <person name="Iida T."/>
            <person name="Fujita J."/>
            <person name="Nakamura S."/>
        </authorList>
    </citation>
    <scope>NUCLEOTIDE SEQUENCE [LARGE SCALE GENOMIC DNA]</scope>
    <source>
        <strain evidence="1">JCM 13671</strain>
    </source>
</reference>
<accession>A0A7I7XWE9</accession>
<keyword evidence="2" id="KW-1185">Reference proteome</keyword>
<gene>
    <name evidence="1" type="ORF">MCNF_20160</name>
</gene>
<name>A0A7I7XWE9_9MYCO</name>
<dbReference type="Proteomes" id="UP000466931">
    <property type="component" value="Chromosome"/>
</dbReference>
<dbReference type="SUPFAM" id="SSF54593">
    <property type="entry name" value="Glyoxalase/Bleomycin resistance protein/Dihydroxybiphenyl dioxygenase"/>
    <property type="match status" value="1"/>
</dbReference>
<sequence length="145" mass="15929">MLVITDVAAQWPTALRVAQVRVARPTAKLTEIEQFYAGILGLPVLYRFENHAGFDGVMLGLPGSAHHLEFTSSHAGSPCPAPSRENLLVLYFESENAMSDVVERLAAAGCEPVEAENPYWTDTGAWTFEDPDGWRVVLAPRVVEF</sequence>
<dbReference type="OrthoDB" id="8018325at2"/>
<reference evidence="1" key="2">
    <citation type="submission" date="2020-02" db="EMBL/GenBank/DDBJ databases">
        <authorList>
            <person name="Matsumoto Y."/>
            <person name="Motooka D."/>
            <person name="Nakamura S."/>
        </authorList>
    </citation>
    <scope>NUCLEOTIDE SEQUENCE</scope>
    <source>
        <strain evidence="1">JCM 13671</strain>
    </source>
</reference>
<protein>
    <submittedName>
        <fullName evidence="1">Uncharacterized protein</fullName>
    </submittedName>
</protein>
<dbReference type="InterPro" id="IPR058997">
    <property type="entry name" value="YycE-like_C"/>
</dbReference>
<dbReference type="Gene3D" id="3.10.180.10">
    <property type="entry name" value="2,3-Dihydroxybiphenyl 1,2-Dioxygenase, domain 1"/>
    <property type="match status" value="1"/>
</dbReference>
<dbReference type="InterPro" id="IPR029068">
    <property type="entry name" value="Glyas_Bleomycin-R_OHBP_Dase"/>
</dbReference>